<keyword evidence="2" id="KW-0342">GTP-binding</keyword>
<dbReference type="PRINTS" id="PR00449">
    <property type="entry name" value="RASTRNSFRMNG"/>
</dbReference>
<dbReference type="GO" id="GO:0016020">
    <property type="term" value="C:membrane"/>
    <property type="evidence" value="ECO:0007669"/>
    <property type="project" value="InterPro"/>
</dbReference>
<dbReference type="RefSeq" id="XP_004337809.1">
    <property type="nucleotide sequence ID" value="XM_004337761.1"/>
</dbReference>
<evidence type="ECO:0000256" key="2">
    <source>
        <dbReference type="ARBA" id="ARBA00023134"/>
    </source>
</evidence>
<dbReference type="PROSITE" id="PS51419">
    <property type="entry name" value="RAB"/>
    <property type="match status" value="1"/>
</dbReference>
<dbReference type="SMART" id="SM00174">
    <property type="entry name" value="RHO"/>
    <property type="match status" value="1"/>
</dbReference>
<reference evidence="3 4" key="1">
    <citation type="journal article" date="2013" name="Genome Biol.">
        <title>Genome of Acanthamoeba castellanii highlights extensive lateral gene transfer and early evolution of tyrosine kinase signaling.</title>
        <authorList>
            <person name="Clarke M."/>
            <person name="Lohan A.J."/>
            <person name="Liu B."/>
            <person name="Lagkouvardos I."/>
            <person name="Roy S."/>
            <person name="Zafar N."/>
            <person name="Bertelli C."/>
            <person name="Schilde C."/>
            <person name="Kianianmomeni A."/>
            <person name="Burglin T.R."/>
            <person name="Frech C."/>
            <person name="Turcotte B."/>
            <person name="Kopec K.O."/>
            <person name="Synnott J.M."/>
            <person name="Choo C."/>
            <person name="Paponov I."/>
            <person name="Finkler A."/>
            <person name="Soon Heng Tan C."/>
            <person name="Hutchins A.P."/>
            <person name="Weinmeier T."/>
            <person name="Rattei T."/>
            <person name="Chu J.S."/>
            <person name="Gimenez G."/>
            <person name="Irimia M."/>
            <person name="Rigden D.J."/>
            <person name="Fitzpatrick D.A."/>
            <person name="Lorenzo-Morales J."/>
            <person name="Bateman A."/>
            <person name="Chiu C.H."/>
            <person name="Tang P."/>
            <person name="Hegemann P."/>
            <person name="Fromm H."/>
            <person name="Raoult D."/>
            <person name="Greub G."/>
            <person name="Miranda-Saavedra D."/>
            <person name="Chen N."/>
            <person name="Nash P."/>
            <person name="Ginger M.L."/>
            <person name="Horn M."/>
            <person name="Schaap P."/>
            <person name="Caler L."/>
            <person name="Loftus B."/>
        </authorList>
    </citation>
    <scope>NUCLEOTIDE SEQUENCE [LARGE SCALE GENOMIC DNA]</scope>
    <source>
        <strain evidence="3 4">Neff</strain>
    </source>
</reference>
<dbReference type="Proteomes" id="UP000011083">
    <property type="component" value="Unassembled WGS sequence"/>
</dbReference>
<proteinExistence type="predicted"/>
<evidence type="ECO:0000313" key="3">
    <source>
        <dbReference type="EMBL" id="ELR15796.1"/>
    </source>
</evidence>
<evidence type="ECO:0000313" key="4">
    <source>
        <dbReference type="Proteomes" id="UP000011083"/>
    </source>
</evidence>
<dbReference type="SMART" id="SM00175">
    <property type="entry name" value="RAB"/>
    <property type="match status" value="1"/>
</dbReference>
<dbReference type="InterPro" id="IPR027417">
    <property type="entry name" value="P-loop_NTPase"/>
</dbReference>
<dbReference type="PANTHER" id="PTHR24070">
    <property type="entry name" value="RAS, DI-RAS, AND RHEB FAMILY MEMBERS OF SMALL GTPASE SUPERFAMILY"/>
    <property type="match status" value="1"/>
</dbReference>
<dbReference type="GO" id="GO:0007165">
    <property type="term" value="P:signal transduction"/>
    <property type="evidence" value="ECO:0007669"/>
    <property type="project" value="InterPro"/>
</dbReference>
<name>L8GUL3_ACACF</name>
<accession>L8GUL3</accession>
<protein>
    <submittedName>
        <fullName evidence="3">RasG, putative</fullName>
    </submittedName>
</protein>
<dbReference type="Gene3D" id="3.40.50.300">
    <property type="entry name" value="P-loop containing nucleotide triphosphate hydrolases"/>
    <property type="match status" value="1"/>
</dbReference>
<dbReference type="AlphaFoldDB" id="L8GUL3"/>
<dbReference type="OrthoDB" id="5976022at2759"/>
<dbReference type="KEGG" id="acan:ACA1_078590"/>
<dbReference type="GO" id="GO:0003924">
    <property type="term" value="F:GTPase activity"/>
    <property type="evidence" value="ECO:0007669"/>
    <property type="project" value="InterPro"/>
</dbReference>
<dbReference type="SMART" id="SM00173">
    <property type="entry name" value="RAS"/>
    <property type="match status" value="1"/>
</dbReference>
<dbReference type="NCBIfam" id="TIGR00231">
    <property type="entry name" value="small_GTP"/>
    <property type="match status" value="1"/>
</dbReference>
<sequence length="140" mass="15715">MLDVLDTAGQEELSALRSQWIRSGEGFLLLYSITDKTSFDELEEFRTQILHVKDVTESEAPPMVLVGNKCDLPNRQVPTSTGAALAKAWGCYFMEASAKSRLNVDESFFCVVRKIRELEGVSFSEDKVKPRKSKSSCLLF</sequence>
<dbReference type="GO" id="GO:0005525">
    <property type="term" value="F:GTP binding"/>
    <property type="evidence" value="ECO:0007669"/>
    <property type="project" value="UniProtKB-KW"/>
</dbReference>
<dbReference type="STRING" id="1257118.L8GUL3"/>
<dbReference type="InterPro" id="IPR001806">
    <property type="entry name" value="Small_GTPase"/>
</dbReference>
<dbReference type="InterPro" id="IPR005225">
    <property type="entry name" value="Small_GTP-bd"/>
</dbReference>
<dbReference type="InterPro" id="IPR020849">
    <property type="entry name" value="Small_GTPase_Ras-type"/>
</dbReference>
<organism evidence="3 4">
    <name type="scientific">Acanthamoeba castellanii (strain ATCC 30010 / Neff)</name>
    <dbReference type="NCBI Taxonomy" id="1257118"/>
    <lineage>
        <taxon>Eukaryota</taxon>
        <taxon>Amoebozoa</taxon>
        <taxon>Discosea</taxon>
        <taxon>Longamoebia</taxon>
        <taxon>Centramoebida</taxon>
        <taxon>Acanthamoebidae</taxon>
        <taxon>Acanthamoeba</taxon>
    </lineage>
</organism>
<dbReference type="PROSITE" id="PS51421">
    <property type="entry name" value="RAS"/>
    <property type="match status" value="1"/>
</dbReference>
<dbReference type="VEuPathDB" id="AmoebaDB:ACA1_078590"/>
<dbReference type="GeneID" id="14916430"/>
<evidence type="ECO:0000256" key="1">
    <source>
        <dbReference type="ARBA" id="ARBA00022741"/>
    </source>
</evidence>
<dbReference type="EMBL" id="KB008022">
    <property type="protein sequence ID" value="ELR15796.1"/>
    <property type="molecule type" value="Genomic_DNA"/>
</dbReference>
<keyword evidence="4" id="KW-1185">Reference proteome</keyword>
<gene>
    <name evidence="3" type="ORF">ACA1_078590</name>
</gene>
<dbReference type="SUPFAM" id="SSF52540">
    <property type="entry name" value="P-loop containing nucleoside triphosphate hydrolases"/>
    <property type="match status" value="1"/>
</dbReference>
<dbReference type="OMA" id="CYFMEAS"/>
<dbReference type="Pfam" id="PF00071">
    <property type="entry name" value="Ras"/>
    <property type="match status" value="1"/>
</dbReference>
<keyword evidence="1" id="KW-0547">Nucleotide-binding</keyword>